<evidence type="ECO:0000313" key="8">
    <source>
        <dbReference type="RefSeq" id="XP_010943825.2"/>
    </source>
</evidence>
<dbReference type="KEGG" id="egu:105061469"/>
<dbReference type="Proteomes" id="UP000504607">
    <property type="component" value="Unplaced"/>
</dbReference>
<evidence type="ECO:0000256" key="1">
    <source>
        <dbReference type="ARBA" id="ARBA00004167"/>
    </source>
</evidence>
<dbReference type="PANTHER" id="PTHR31234">
    <property type="entry name" value="LATE EMBRYOGENESIS ABUNDANT (LEA) HYDROXYPROLINE-RICH GLYCOPROTEIN FAMILY"/>
    <property type="match status" value="1"/>
</dbReference>
<gene>
    <name evidence="8" type="primary">LOC105061469</name>
</gene>
<accession>A0A6I9SJF4</accession>
<dbReference type="InterPro" id="IPR044839">
    <property type="entry name" value="NDR1-like"/>
</dbReference>
<feature type="compositionally biased region" description="Basic and acidic residues" evidence="5">
    <location>
        <begin position="25"/>
        <end position="34"/>
    </location>
</feature>
<sequence length="220" mass="24570">MNRTCLMLSYGKPQNRMPSTALDGRVQEKEKSTQRETMSNRRRWSWTSALIGAASASTAATIIWCRPRDPTFHLISITLSSFHLNLPHLDVDLNLTVHVTNPNVVPVRYSAATVSIFYAGSRLGFAQLNAGSQPPMSCQLLRLPARLHALELAHHAPALLADAARREMALDASVDISGTAQVLWWARRFSIHVDSHILVDPIFLEVIDQENHSETHLYLT</sequence>
<dbReference type="RefSeq" id="XP_010943825.2">
    <property type="nucleotide sequence ID" value="XM_010945523.3"/>
</dbReference>
<organism evidence="7 8">
    <name type="scientific">Elaeis guineensis var. tenera</name>
    <name type="common">Oil palm</name>
    <dbReference type="NCBI Taxonomy" id="51953"/>
    <lineage>
        <taxon>Eukaryota</taxon>
        <taxon>Viridiplantae</taxon>
        <taxon>Streptophyta</taxon>
        <taxon>Embryophyta</taxon>
        <taxon>Tracheophyta</taxon>
        <taxon>Spermatophyta</taxon>
        <taxon>Magnoliopsida</taxon>
        <taxon>Liliopsida</taxon>
        <taxon>Arecaceae</taxon>
        <taxon>Arecoideae</taxon>
        <taxon>Cocoseae</taxon>
        <taxon>Elaeidinae</taxon>
        <taxon>Elaeis</taxon>
    </lineage>
</organism>
<dbReference type="GeneID" id="105061469"/>
<keyword evidence="2" id="KW-0812">Transmembrane</keyword>
<keyword evidence="7" id="KW-1185">Reference proteome</keyword>
<dbReference type="AlphaFoldDB" id="A0A6I9SJF4"/>
<evidence type="ECO:0000256" key="2">
    <source>
        <dbReference type="ARBA" id="ARBA00022692"/>
    </source>
</evidence>
<dbReference type="InterPro" id="IPR004864">
    <property type="entry name" value="LEA_2"/>
</dbReference>
<evidence type="ECO:0000256" key="4">
    <source>
        <dbReference type="ARBA" id="ARBA00023136"/>
    </source>
</evidence>
<evidence type="ECO:0000256" key="5">
    <source>
        <dbReference type="SAM" id="MobiDB-lite"/>
    </source>
</evidence>
<dbReference type="GO" id="GO:0016020">
    <property type="term" value="C:membrane"/>
    <property type="evidence" value="ECO:0007669"/>
    <property type="project" value="UniProtKB-SubCell"/>
</dbReference>
<dbReference type="InParanoid" id="A0A6I9SJF4"/>
<protein>
    <submittedName>
        <fullName evidence="8">Uncharacterized protein LOC105061469</fullName>
    </submittedName>
</protein>
<name>A0A6I9SJF4_ELAGV</name>
<dbReference type="GO" id="GO:0098542">
    <property type="term" value="P:defense response to other organism"/>
    <property type="evidence" value="ECO:0007669"/>
    <property type="project" value="InterPro"/>
</dbReference>
<keyword evidence="4" id="KW-0472">Membrane</keyword>
<dbReference type="OrthoDB" id="654824at2759"/>
<dbReference type="FunCoup" id="A0A6I9SJF4">
    <property type="interactions" value="1260"/>
</dbReference>
<evidence type="ECO:0000256" key="3">
    <source>
        <dbReference type="ARBA" id="ARBA00022989"/>
    </source>
</evidence>
<evidence type="ECO:0000259" key="6">
    <source>
        <dbReference type="SMART" id="SM00769"/>
    </source>
</evidence>
<dbReference type="SUPFAM" id="SSF117070">
    <property type="entry name" value="LEA14-like"/>
    <property type="match status" value="1"/>
</dbReference>
<dbReference type="SMART" id="SM00769">
    <property type="entry name" value="WHy"/>
    <property type="match status" value="1"/>
</dbReference>
<proteinExistence type="predicted"/>
<reference evidence="8" key="1">
    <citation type="submission" date="2025-08" db="UniProtKB">
        <authorList>
            <consortium name="RefSeq"/>
        </authorList>
    </citation>
    <scope>IDENTIFICATION</scope>
</reference>
<feature type="region of interest" description="Disordered" evidence="5">
    <location>
        <begin position="11"/>
        <end position="39"/>
    </location>
</feature>
<dbReference type="Pfam" id="PF03168">
    <property type="entry name" value="LEA_2"/>
    <property type="match status" value="1"/>
</dbReference>
<dbReference type="Gene3D" id="2.60.40.1820">
    <property type="match status" value="1"/>
</dbReference>
<keyword evidence="3" id="KW-1133">Transmembrane helix</keyword>
<evidence type="ECO:0000313" key="7">
    <source>
        <dbReference type="Proteomes" id="UP000504607"/>
    </source>
</evidence>
<dbReference type="GO" id="GO:0009269">
    <property type="term" value="P:response to desiccation"/>
    <property type="evidence" value="ECO:0007669"/>
    <property type="project" value="InterPro"/>
</dbReference>
<dbReference type="PANTHER" id="PTHR31234:SF2">
    <property type="entry name" value="OS05G0199100 PROTEIN"/>
    <property type="match status" value="1"/>
</dbReference>
<dbReference type="InterPro" id="IPR013990">
    <property type="entry name" value="WHy-dom"/>
</dbReference>
<feature type="domain" description="Water stress and hypersensitive response" evidence="6">
    <location>
        <begin position="77"/>
        <end position="190"/>
    </location>
</feature>
<comment type="subcellular location">
    <subcellularLocation>
        <location evidence="1">Membrane</location>
        <topology evidence="1">Single-pass membrane protein</topology>
    </subcellularLocation>
</comment>